<reference evidence="6" key="1">
    <citation type="journal article" date="2020" name="mSystems">
        <title>Genome- and Community-Level Interaction Insights into Carbon Utilization and Element Cycling Functions of Hydrothermarchaeota in Hydrothermal Sediment.</title>
        <authorList>
            <person name="Zhou Z."/>
            <person name="Liu Y."/>
            <person name="Xu W."/>
            <person name="Pan J."/>
            <person name="Luo Z.H."/>
            <person name="Li M."/>
        </authorList>
    </citation>
    <scope>NUCLEOTIDE SEQUENCE [LARGE SCALE GENOMIC DNA]</scope>
    <source>
        <strain evidence="6">SpSt-769</strain>
    </source>
</reference>
<dbReference type="GO" id="GO:0005524">
    <property type="term" value="F:ATP binding"/>
    <property type="evidence" value="ECO:0007669"/>
    <property type="project" value="UniProtKB-UniRule"/>
</dbReference>
<accession>A0A7C4AR54</accession>
<dbReference type="InterPro" id="IPR051538">
    <property type="entry name" value="Acyl-CoA_Synth/Transferase"/>
</dbReference>
<comment type="caution">
    <text evidence="6">The sequence shown here is derived from an EMBL/GenBank/DDBJ whole genome shotgun (WGS) entry which is preliminary data.</text>
</comment>
<dbReference type="Gene3D" id="3.30.470.20">
    <property type="entry name" value="ATP-grasp fold, B domain"/>
    <property type="match status" value="1"/>
</dbReference>
<name>A0A7C4AR54_9BACT</name>
<dbReference type="AlphaFoldDB" id="A0A7C4AR54"/>
<dbReference type="InterPro" id="IPR011761">
    <property type="entry name" value="ATP-grasp"/>
</dbReference>
<evidence type="ECO:0000256" key="4">
    <source>
        <dbReference type="PROSITE-ProRule" id="PRU00409"/>
    </source>
</evidence>
<dbReference type="Pfam" id="PF13549">
    <property type="entry name" value="ATP-grasp_5"/>
    <property type="match status" value="1"/>
</dbReference>
<dbReference type="SUPFAM" id="SSF56059">
    <property type="entry name" value="Glutathione synthetase ATP-binding domain-like"/>
    <property type="match status" value="1"/>
</dbReference>
<evidence type="ECO:0000256" key="3">
    <source>
        <dbReference type="ARBA" id="ARBA00022840"/>
    </source>
</evidence>
<keyword evidence="2 4" id="KW-0547">Nucleotide-binding</keyword>
<dbReference type="PANTHER" id="PTHR43334">
    <property type="entry name" value="ACETATE--COA LIGASE [ADP-FORMING]"/>
    <property type="match status" value="1"/>
</dbReference>
<evidence type="ECO:0000256" key="1">
    <source>
        <dbReference type="ARBA" id="ARBA00022598"/>
    </source>
</evidence>
<dbReference type="GO" id="GO:0046872">
    <property type="term" value="F:metal ion binding"/>
    <property type="evidence" value="ECO:0007669"/>
    <property type="project" value="InterPro"/>
</dbReference>
<sequence>MNLIQEALKQGRNALSEYESKKILAEYDIPVTREILVSDEKGLLEACRKIGYPLVLKACSFQIAHKSERGLIRTDIRNDEEALSAFGDISLKMKGVPGGVLVQEMAKGKRELVVGMTRDPQFGPCVMFGLGGIFTEILNDVTFRIAPLTRADALRMMRDIRGAKILDAVRGMEAVDEELLASILINVGRIGVENDAIKEVDINPLILVGSRPVAVDSLIVLDASD</sequence>
<dbReference type="GO" id="GO:0016874">
    <property type="term" value="F:ligase activity"/>
    <property type="evidence" value="ECO:0007669"/>
    <property type="project" value="UniProtKB-KW"/>
</dbReference>
<dbReference type="Gene3D" id="3.30.1490.20">
    <property type="entry name" value="ATP-grasp fold, A domain"/>
    <property type="match status" value="1"/>
</dbReference>
<proteinExistence type="predicted"/>
<evidence type="ECO:0000259" key="5">
    <source>
        <dbReference type="PROSITE" id="PS50975"/>
    </source>
</evidence>
<protein>
    <submittedName>
        <fullName evidence="6">Carboxylate--amine ligase</fullName>
    </submittedName>
</protein>
<keyword evidence="1 6" id="KW-0436">Ligase</keyword>
<organism evidence="6">
    <name type="scientific">Desulfomonile tiedjei</name>
    <dbReference type="NCBI Taxonomy" id="2358"/>
    <lineage>
        <taxon>Bacteria</taxon>
        <taxon>Pseudomonadati</taxon>
        <taxon>Thermodesulfobacteriota</taxon>
        <taxon>Desulfomonilia</taxon>
        <taxon>Desulfomonilales</taxon>
        <taxon>Desulfomonilaceae</taxon>
        <taxon>Desulfomonile</taxon>
    </lineage>
</organism>
<keyword evidence="3 4" id="KW-0067">ATP-binding</keyword>
<dbReference type="PROSITE" id="PS50975">
    <property type="entry name" value="ATP_GRASP"/>
    <property type="match status" value="1"/>
</dbReference>
<evidence type="ECO:0000313" key="6">
    <source>
        <dbReference type="EMBL" id="HGH60638.1"/>
    </source>
</evidence>
<evidence type="ECO:0000256" key="2">
    <source>
        <dbReference type="ARBA" id="ARBA00022741"/>
    </source>
</evidence>
<dbReference type="EMBL" id="DTGT01000155">
    <property type="protein sequence ID" value="HGH60638.1"/>
    <property type="molecule type" value="Genomic_DNA"/>
</dbReference>
<dbReference type="PANTHER" id="PTHR43334:SF1">
    <property type="entry name" value="3-HYDROXYPROPIONATE--COA LIGASE [ADP-FORMING]"/>
    <property type="match status" value="1"/>
</dbReference>
<feature type="domain" description="ATP-grasp" evidence="5">
    <location>
        <begin position="21"/>
        <end position="58"/>
    </location>
</feature>
<gene>
    <name evidence="6" type="ORF">ENV54_04990</name>
</gene>
<dbReference type="InterPro" id="IPR013815">
    <property type="entry name" value="ATP_grasp_subdomain_1"/>
</dbReference>